<gene>
    <name evidence="5" type="ORF">COW96_02585</name>
</gene>
<evidence type="ECO:0000256" key="1">
    <source>
        <dbReference type="ARBA" id="ARBA00005854"/>
    </source>
</evidence>
<evidence type="ECO:0000313" key="6">
    <source>
        <dbReference type="Proteomes" id="UP000230802"/>
    </source>
</evidence>
<comment type="similarity">
    <text evidence="1">Belongs to the D-isomer specific 2-hydroxyacid dehydrogenase family.</text>
</comment>
<dbReference type="Gene3D" id="3.40.50.720">
    <property type="entry name" value="NAD(P)-binding Rossmann-like Domain"/>
    <property type="match status" value="2"/>
</dbReference>
<dbReference type="Proteomes" id="UP000230802">
    <property type="component" value="Unassembled WGS sequence"/>
</dbReference>
<sequence length="139" mass="15746">MKILYINTQSSRTSFEKLLKDSDFISINTPLTKKTKGMISKKEFNLMKKGVSIVNTRRGAVIDEILLINNLKSGKIFAAGIDVFSEEPIEKKHPFFKNPNVTITPHIGFNTEEAEYRLSQIIVDNIKNFVEGHPIHVVS</sequence>
<evidence type="ECO:0000256" key="3">
    <source>
        <dbReference type="ARBA" id="ARBA00023027"/>
    </source>
</evidence>
<comment type="caution">
    <text evidence="5">The sequence shown here is derived from an EMBL/GenBank/DDBJ whole genome shotgun (WGS) entry which is preliminary data.</text>
</comment>
<dbReference type="PROSITE" id="PS00670">
    <property type="entry name" value="D_2_HYDROXYACID_DH_2"/>
    <property type="match status" value="1"/>
</dbReference>
<dbReference type="EMBL" id="PCTD01000112">
    <property type="protein sequence ID" value="PIP64426.1"/>
    <property type="molecule type" value="Genomic_DNA"/>
</dbReference>
<dbReference type="InterPro" id="IPR050418">
    <property type="entry name" value="D-iso_2-hydroxyacid_DH_PdxB"/>
</dbReference>
<dbReference type="SUPFAM" id="SSF51735">
    <property type="entry name" value="NAD(P)-binding Rossmann-fold domains"/>
    <property type="match status" value="1"/>
</dbReference>
<dbReference type="InterPro" id="IPR006140">
    <property type="entry name" value="D-isomer_DH_NAD-bd"/>
</dbReference>
<keyword evidence="3" id="KW-0520">NAD</keyword>
<dbReference type="AlphaFoldDB" id="A0A2H0C3D4"/>
<proteinExistence type="inferred from homology"/>
<evidence type="ECO:0000256" key="2">
    <source>
        <dbReference type="ARBA" id="ARBA00023002"/>
    </source>
</evidence>
<dbReference type="InterPro" id="IPR036291">
    <property type="entry name" value="NAD(P)-bd_dom_sf"/>
</dbReference>
<feature type="domain" description="D-isomer specific 2-hydroxyacid dehydrogenase NAD-binding" evidence="4">
    <location>
        <begin position="10"/>
        <end position="108"/>
    </location>
</feature>
<protein>
    <recommendedName>
        <fullName evidence="4">D-isomer specific 2-hydroxyacid dehydrogenase NAD-binding domain-containing protein</fullName>
    </recommendedName>
</protein>
<dbReference type="PANTHER" id="PTHR43761:SF1">
    <property type="entry name" value="D-ISOMER SPECIFIC 2-HYDROXYACID DEHYDROGENASE CATALYTIC DOMAIN-CONTAINING PROTEIN-RELATED"/>
    <property type="match status" value="1"/>
</dbReference>
<accession>A0A2H0C3D4</accession>
<evidence type="ECO:0000313" key="5">
    <source>
        <dbReference type="EMBL" id="PIP64426.1"/>
    </source>
</evidence>
<organism evidence="5 6">
    <name type="scientific">Candidatus Roizmanbacteria bacterium CG22_combo_CG10-13_8_21_14_all_33_16</name>
    <dbReference type="NCBI Taxonomy" id="1974859"/>
    <lineage>
        <taxon>Bacteria</taxon>
        <taxon>Candidatus Roizmaniibacteriota</taxon>
    </lineage>
</organism>
<evidence type="ECO:0000259" key="4">
    <source>
        <dbReference type="Pfam" id="PF02826"/>
    </source>
</evidence>
<dbReference type="InterPro" id="IPR029753">
    <property type="entry name" value="D-isomer_DH_CS"/>
</dbReference>
<dbReference type="PANTHER" id="PTHR43761">
    <property type="entry name" value="D-ISOMER SPECIFIC 2-HYDROXYACID DEHYDROGENASE FAMILY PROTEIN (AFU_ORTHOLOGUE AFUA_1G13630)"/>
    <property type="match status" value="1"/>
</dbReference>
<keyword evidence="2" id="KW-0560">Oxidoreductase</keyword>
<name>A0A2H0C3D4_9BACT</name>
<reference evidence="5 6" key="1">
    <citation type="submission" date="2017-09" db="EMBL/GenBank/DDBJ databases">
        <title>Depth-based differentiation of microbial function through sediment-hosted aquifers and enrichment of novel symbionts in the deep terrestrial subsurface.</title>
        <authorList>
            <person name="Probst A.J."/>
            <person name="Ladd B."/>
            <person name="Jarett J.K."/>
            <person name="Geller-Mcgrath D.E."/>
            <person name="Sieber C.M."/>
            <person name="Emerson J.B."/>
            <person name="Anantharaman K."/>
            <person name="Thomas B.C."/>
            <person name="Malmstrom R."/>
            <person name="Stieglmeier M."/>
            <person name="Klingl A."/>
            <person name="Woyke T."/>
            <person name="Ryan C.M."/>
            <person name="Banfield J.F."/>
        </authorList>
    </citation>
    <scope>NUCLEOTIDE SEQUENCE [LARGE SCALE GENOMIC DNA]</scope>
    <source>
        <strain evidence="5">CG22_combo_CG10-13_8_21_14_all_33_16</strain>
    </source>
</reference>
<dbReference type="GO" id="GO:0016616">
    <property type="term" value="F:oxidoreductase activity, acting on the CH-OH group of donors, NAD or NADP as acceptor"/>
    <property type="evidence" value="ECO:0007669"/>
    <property type="project" value="UniProtKB-ARBA"/>
</dbReference>
<dbReference type="GO" id="GO:0051287">
    <property type="term" value="F:NAD binding"/>
    <property type="evidence" value="ECO:0007669"/>
    <property type="project" value="InterPro"/>
</dbReference>
<dbReference type="Pfam" id="PF02826">
    <property type="entry name" value="2-Hacid_dh_C"/>
    <property type="match status" value="1"/>
</dbReference>